<dbReference type="Gene3D" id="3.90.550.10">
    <property type="entry name" value="Spore Coat Polysaccharide Biosynthesis Protein SpsA, Chain A"/>
    <property type="match status" value="1"/>
</dbReference>
<dbReference type="Proteomes" id="UP000178857">
    <property type="component" value="Unassembled WGS sequence"/>
</dbReference>
<protein>
    <recommendedName>
        <fullName evidence="1">Glycosyltransferase 2-like domain-containing protein</fullName>
    </recommendedName>
</protein>
<reference evidence="2 3" key="1">
    <citation type="journal article" date="2016" name="Nat. Commun.">
        <title>Thousands of microbial genomes shed light on interconnected biogeochemical processes in an aquifer system.</title>
        <authorList>
            <person name="Anantharaman K."/>
            <person name="Brown C.T."/>
            <person name="Hug L.A."/>
            <person name="Sharon I."/>
            <person name="Castelle C.J."/>
            <person name="Probst A.J."/>
            <person name="Thomas B.C."/>
            <person name="Singh A."/>
            <person name="Wilkins M.J."/>
            <person name="Karaoz U."/>
            <person name="Brodie E.L."/>
            <person name="Williams K.H."/>
            <person name="Hubbard S.S."/>
            <person name="Banfield J.F."/>
        </authorList>
    </citation>
    <scope>NUCLEOTIDE SEQUENCE [LARGE SCALE GENOMIC DNA]</scope>
</reference>
<feature type="domain" description="Glycosyltransferase 2-like" evidence="1">
    <location>
        <begin position="5"/>
        <end position="160"/>
    </location>
</feature>
<accession>A0A1F7J9Q9</accession>
<dbReference type="STRING" id="1802069.A2970_00925"/>
<name>A0A1F7J9Q9_9BACT</name>
<comment type="caution">
    <text evidence="2">The sequence shown here is derived from an EMBL/GenBank/DDBJ whole genome shotgun (WGS) entry which is preliminary data.</text>
</comment>
<proteinExistence type="predicted"/>
<dbReference type="InterPro" id="IPR001173">
    <property type="entry name" value="Glyco_trans_2-like"/>
</dbReference>
<dbReference type="AlphaFoldDB" id="A0A1F7J9Q9"/>
<evidence type="ECO:0000259" key="1">
    <source>
        <dbReference type="Pfam" id="PF00535"/>
    </source>
</evidence>
<dbReference type="PANTHER" id="PTHR43179">
    <property type="entry name" value="RHAMNOSYLTRANSFERASE WBBL"/>
    <property type="match status" value="1"/>
</dbReference>
<dbReference type="PANTHER" id="PTHR43179:SF7">
    <property type="entry name" value="RHAMNOSYLTRANSFERASE WBBL"/>
    <property type="match status" value="1"/>
</dbReference>
<gene>
    <name evidence="2" type="ORF">A2970_00925</name>
</gene>
<dbReference type="CDD" id="cd04186">
    <property type="entry name" value="GT_2_like_c"/>
    <property type="match status" value="1"/>
</dbReference>
<dbReference type="Pfam" id="PF00535">
    <property type="entry name" value="Glycos_transf_2"/>
    <property type="match status" value="1"/>
</dbReference>
<dbReference type="InterPro" id="IPR029044">
    <property type="entry name" value="Nucleotide-diphossugar_trans"/>
</dbReference>
<dbReference type="SUPFAM" id="SSF53448">
    <property type="entry name" value="Nucleotide-diphospho-sugar transferases"/>
    <property type="match status" value="1"/>
</dbReference>
<organism evidence="2 3">
    <name type="scientific">Candidatus Roizmanbacteria bacterium RIFCSPLOWO2_01_FULL_44_13</name>
    <dbReference type="NCBI Taxonomy" id="1802069"/>
    <lineage>
        <taxon>Bacteria</taxon>
        <taxon>Candidatus Roizmaniibacteriota</taxon>
    </lineage>
</organism>
<evidence type="ECO:0000313" key="3">
    <source>
        <dbReference type="Proteomes" id="UP000178857"/>
    </source>
</evidence>
<evidence type="ECO:0000313" key="2">
    <source>
        <dbReference type="EMBL" id="OGK52344.1"/>
    </source>
</evidence>
<sequence>MTDLSIIIVSFNTREITERCLKSLHANFNRYSLNYEVITVDNGSIDDSPRMLQELKKSWPNLKVVVSKKNLGFGRGNNLGLKTARGKYILYLNSDAIVTDIDFRDLINLFTLRKELGAVTVKVVLSNGKIDPASHRGFPTPWSSLTYFLGLEKLFRNIPVLNRVFGQYHLVHLNLATIHEIDVPTGAFLMTPRRVVKKIGGFDPAYFAYGEDVELAYRIKETGYKILYYPLWSVLHLKSVSGLKKKTDPRLRSKIRYHFYNAMKIFYRKHYERKYPWILNRLIYLAIDLKKKISS</sequence>
<dbReference type="EMBL" id="MGAT01000025">
    <property type="protein sequence ID" value="OGK52344.1"/>
    <property type="molecule type" value="Genomic_DNA"/>
</dbReference>